<proteinExistence type="predicted"/>
<protein>
    <submittedName>
        <fullName evidence="3">XRE family transcriptional regulator</fullName>
    </submittedName>
</protein>
<evidence type="ECO:0000313" key="4">
    <source>
        <dbReference type="Proteomes" id="UP000229730"/>
    </source>
</evidence>
<dbReference type="Gene3D" id="1.10.260.40">
    <property type="entry name" value="lambda repressor-like DNA-binding domains"/>
    <property type="match status" value="1"/>
</dbReference>
<dbReference type="InterPro" id="IPR010982">
    <property type="entry name" value="Lambda_DNA-bd_dom_sf"/>
</dbReference>
<keyword evidence="4" id="KW-1185">Reference proteome</keyword>
<feature type="transmembrane region" description="Helical" evidence="1">
    <location>
        <begin position="111"/>
        <end position="132"/>
    </location>
</feature>
<feature type="domain" description="HTH cro/C1-type" evidence="2">
    <location>
        <begin position="3"/>
        <end position="56"/>
    </location>
</feature>
<dbReference type="AlphaFoldDB" id="A0A2G4YV23"/>
<dbReference type="SUPFAM" id="SSF47413">
    <property type="entry name" value="lambda repressor-like DNA-binding domains"/>
    <property type="match status" value="1"/>
</dbReference>
<gene>
    <name evidence="3" type="ORF">CRD36_05610</name>
</gene>
<dbReference type="InParanoid" id="A0A2G4YV23"/>
<name>A0A2G4YV23_9PROT</name>
<evidence type="ECO:0000259" key="2">
    <source>
        <dbReference type="PROSITE" id="PS50943"/>
    </source>
</evidence>
<evidence type="ECO:0000256" key="1">
    <source>
        <dbReference type="SAM" id="Phobius"/>
    </source>
</evidence>
<keyword evidence="1" id="KW-0812">Transmembrane</keyword>
<keyword evidence="1" id="KW-1133">Transmembrane helix</keyword>
<reference evidence="3 4" key="1">
    <citation type="submission" date="2017-10" db="EMBL/GenBank/DDBJ databases">
        <title>Frigbacter circumglobatus gen. nov. sp. nov., isolated from sediment cultured in situ.</title>
        <authorList>
            <person name="Zhao Z."/>
        </authorList>
    </citation>
    <scope>NUCLEOTIDE SEQUENCE [LARGE SCALE GENOMIC DNA]</scope>
    <source>
        <strain evidence="3 4">ZYL</strain>
    </source>
</reference>
<organism evidence="3 4">
    <name type="scientific">Paremcibacter congregatus</name>
    <dbReference type="NCBI Taxonomy" id="2043170"/>
    <lineage>
        <taxon>Bacteria</taxon>
        <taxon>Pseudomonadati</taxon>
        <taxon>Pseudomonadota</taxon>
        <taxon>Alphaproteobacteria</taxon>
        <taxon>Emcibacterales</taxon>
        <taxon>Emcibacteraceae</taxon>
        <taxon>Paremcibacter</taxon>
    </lineage>
</organism>
<dbReference type="CDD" id="cd00093">
    <property type="entry name" value="HTH_XRE"/>
    <property type="match status" value="1"/>
</dbReference>
<dbReference type="PROSITE" id="PS50943">
    <property type="entry name" value="HTH_CROC1"/>
    <property type="match status" value="1"/>
</dbReference>
<sequence length="144" mass="16299">MQLKKRRLSKGWSQEQLAEISGLSVRTIQRLEKGEKPGLETLNALAAGFEISSSELQKVLDEPARVEVIEIAAEAFIPKKWKGFILHLATSMVVITWLLGMNYAFELESDLINWLSYLLGMFLVLHVGHLIWTADRRDPPDAPK</sequence>
<feature type="transmembrane region" description="Helical" evidence="1">
    <location>
        <begin position="84"/>
        <end position="105"/>
    </location>
</feature>
<dbReference type="GO" id="GO:0003677">
    <property type="term" value="F:DNA binding"/>
    <property type="evidence" value="ECO:0007669"/>
    <property type="project" value="InterPro"/>
</dbReference>
<comment type="caution">
    <text evidence="3">The sequence shown here is derived from an EMBL/GenBank/DDBJ whole genome shotgun (WGS) entry which is preliminary data.</text>
</comment>
<dbReference type="Pfam" id="PF01381">
    <property type="entry name" value="HTH_3"/>
    <property type="match status" value="1"/>
</dbReference>
<accession>A0A2G4YV23</accession>
<dbReference type="InterPro" id="IPR001387">
    <property type="entry name" value="Cro/C1-type_HTH"/>
</dbReference>
<dbReference type="Proteomes" id="UP000229730">
    <property type="component" value="Unassembled WGS sequence"/>
</dbReference>
<evidence type="ECO:0000313" key="3">
    <source>
        <dbReference type="EMBL" id="PHZ86147.1"/>
    </source>
</evidence>
<dbReference type="OrthoDB" id="3782725at2"/>
<dbReference type="RefSeq" id="WP_099471731.1">
    <property type="nucleotide sequence ID" value="NZ_CP041025.1"/>
</dbReference>
<dbReference type="EMBL" id="PDEM01000009">
    <property type="protein sequence ID" value="PHZ86147.1"/>
    <property type="molecule type" value="Genomic_DNA"/>
</dbReference>
<keyword evidence="1" id="KW-0472">Membrane</keyword>
<dbReference type="SMART" id="SM00530">
    <property type="entry name" value="HTH_XRE"/>
    <property type="match status" value="1"/>
</dbReference>